<protein>
    <submittedName>
        <fullName evidence="1">Uncharacterized protein</fullName>
    </submittedName>
</protein>
<proteinExistence type="predicted"/>
<dbReference type="EMBL" id="RCHU01000008">
    <property type="protein sequence ID" value="TKS18226.1"/>
    <property type="molecule type" value="Genomic_DNA"/>
</dbReference>
<dbReference type="AlphaFoldDB" id="A0A4V6ACB4"/>
<gene>
    <name evidence="1" type="ORF">D5086_0000005620</name>
</gene>
<accession>A0A4V6ACB4</accession>
<sequence>MALRRLGAAHEGRSGLLLTAETELLSCRRVFNVALIEAGKKTSCCHVTAAVCRFGRNDPATVLLSLIAAHSVAVSFTAATGDHDGERNTVAEEIASEEEDCGRAISGGAVLTEREGRLAEGENGGLLMREGKAVGGLGVL</sequence>
<reference evidence="1" key="1">
    <citation type="submission" date="2018-10" db="EMBL/GenBank/DDBJ databases">
        <title>Population genomic analysis revealed the cold adaptation of white poplar.</title>
        <authorList>
            <person name="Liu Y.-J."/>
        </authorList>
    </citation>
    <scope>NUCLEOTIDE SEQUENCE [LARGE SCALE GENOMIC DNA]</scope>
    <source>
        <strain evidence="1">PAL-ZL1</strain>
    </source>
</reference>
<name>A0A4V6ACB4_POPAL</name>
<comment type="caution">
    <text evidence="1">The sequence shown here is derived from an EMBL/GenBank/DDBJ whole genome shotgun (WGS) entry which is preliminary data.</text>
</comment>
<organism evidence="1">
    <name type="scientific">Populus alba</name>
    <name type="common">White poplar</name>
    <dbReference type="NCBI Taxonomy" id="43335"/>
    <lineage>
        <taxon>Eukaryota</taxon>
        <taxon>Viridiplantae</taxon>
        <taxon>Streptophyta</taxon>
        <taxon>Embryophyta</taxon>
        <taxon>Tracheophyta</taxon>
        <taxon>Spermatophyta</taxon>
        <taxon>Magnoliopsida</taxon>
        <taxon>eudicotyledons</taxon>
        <taxon>Gunneridae</taxon>
        <taxon>Pentapetalae</taxon>
        <taxon>rosids</taxon>
        <taxon>fabids</taxon>
        <taxon>Malpighiales</taxon>
        <taxon>Salicaceae</taxon>
        <taxon>Saliceae</taxon>
        <taxon>Populus</taxon>
    </lineage>
</organism>
<evidence type="ECO:0000313" key="1">
    <source>
        <dbReference type="EMBL" id="TKS18226.1"/>
    </source>
</evidence>